<evidence type="ECO:0000256" key="4">
    <source>
        <dbReference type="ARBA" id="ARBA00022840"/>
    </source>
</evidence>
<dbReference type="PROSITE" id="PS50011">
    <property type="entry name" value="PROTEIN_KINASE_DOM"/>
    <property type="match status" value="1"/>
</dbReference>
<dbReference type="InterPro" id="IPR011009">
    <property type="entry name" value="Kinase-like_dom_sf"/>
</dbReference>
<feature type="binding site" evidence="5">
    <location>
        <position position="192"/>
    </location>
    <ligand>
        <name>ATP</name>
        <dbReference type="ChEBI" id="CHEBI:30616"/>
    </ligand>
</feature>
<evidence type="ECO:0000256" key="2">
    <source>
        <dbReference type="ARBA" id="ARBA00022741"/>
    </source>
</evidence>
<dbReference type="PANTHER" id="PTHR48016:SF56">
    <property type="entry name" value="MAPKK KINASE"/>
    <property type="match status" value="1"/>
</dbReference>
<feature type="domain" description="Protein kinase" evidence="6">
    <location>
        <begin position="163"/>
        <end position="291"/>
    </location>
</feature>
<dbReference type="eggNOG" id="KOG4645">
    <property type="taxonomic scope" value="Eukaryota"/>
</dbReference>
<dbReference type="STRING" id="403673.A0A177X0R7"/>
<keyword evidence="1" id="KW-0808">Transferase</keyword>
<dbReference type="GO" id="GO:0004672">
    <property type="term" value="F:protein kinase activity"/>
    <property type="evidence" value="ECO:0007669"/>
    <property type="project" value="InterPro"/>
</dbReference>
<dbReference type="Proteomes" id="UP000077115">
    <property type="component" value="Unassembled WGS sequence"/>
</dbReference>
<dbReference type="InterPro" id="IPR017441">
    <property type="entry name" value="Protein_kinase_ATP_BS"/>
</dbReference>
<evidence type="ECO:0000313" key="7">
    <source>
        <dbReference type="EMBL" id="OAJ45260.1"/>
    </source>
</evidence>
<evidence type="ECO:0000256" key="3">
    <source>
        <dbReference type="ARBA" id="ARBA00022777"/>
    </source>
</evidence>
<protein>
    <recommendedName>
        <fullName evidence="6">Protein kinase domain-containing protein</fullName>
    </recommendedName>
</protein>
<sequence>MQAKSLFEQAHDYRCQRLQSAGLVTVDSLDRQCDALDEALINFCDAAHRILTLKDAPRVSTAASEMTEDSLESNSKSLAAVKLPLSVQQQIDNVDPEQHLASPVLPESSTLSMDSTPQIVLTTCSKPTRPVTRHSSSLPTHPVEIDIPVEEKDEAFIRKYSSYQLAQFLGRGQSGSVFLGENNQGEPIFAIKAVHLPNSVGIGLPIRRTFLLYQKVLKLLDHPYINPYLGWTVIQNEGQVYTFYCNGGNMRKEIYKDETRPGIKDMKVVKKWIKQLVSALVYLHDHGIVHR</sequence>
<dbReference type="InterPro" id="IPR050538">
    <property type="entry name" value="MAP_kinase_kinase_kinase"/>
</dbReference>
<keyword evidence="2 5" id="KW-0547">Nucleotide-binding</keyword>
<dbReference type="Gene3D" id="1.10.510.10">
    <property type="entry name" value="Transferase(Phosphotransferase) domain 1"/>
    <property type="match status" value="1"/>
</dbReference>
<dbReference type="GO" id="GO:0000165">
    <property type="term" value="P:MAPK cascade"/>
    <property type="evidence" value="ECO:0007669"/>
    <property type="project" value="UniProtKB-ARBA"/>
</dbReference>
<keyword evidence="3" id="KW-0418">Kinase</keyword>
<gene>
    <name evidence="7" type="ORF">BDEG_28412</name>
</gene>
<dbReference type="VEuPathDB" id="FungiDB:BDEG_28412"/>
<organism evidence="7 8">
    <name type="scientific">Batrachochytrium dendrobatidis (strain JEL423)</name>
    <dbReference type="NCBI Taxonomy" id="403673"/>
    <lineage>
        <taxon>Eukaryota</taxon>
        <taxon>Fungi</taxon>
        <taxon>Fungi incertae sedis</taxon>
        <taxon>Chytridiomycota</taxon>
        <taxon>Chytridiomycota incertae sedis</taxon>
        <taxon>Chytridiomycetes</taxon>
        <taxon>Rhizophydiales</taxon>
        <taxon>Rhizophydiales incertae sedis</taxon>
        <taxon>Batrachochytrium</taxon>
    </lineage>
</organism>
<name>A0A177X0R7_BATDL</name>
<dbReference type="AlphaFoldDB" id="A0A177X0R7"/>
<dbReference type="Pfam" id="PF00069">
    <property type="entry name" value="Pkinase"/>
    <property type="match status" value="1"/>
</dbReference>
<dbReference type="GO" id="GO:0005524">
    <property type="term" value="F:ATP binding"/>
    <property type="evidence" value="ECO:0007669"/>
    <property type="project" value="UniProtKB-UniRule"/>
</dbReference>
<evidence type="ECO:0000259" key="6">
    <source>
        <dbReference type="PROSITE" id="PS50011"/>
    </source>
</evidence>
<dbReference type="EMBL" id="DS022315">
    <property type="protein sequence ID" value="OAJ45260.1"/>
    <property type="molecule type" value="Genomic_DNA"/>
</dbReference>
<evidence type="ECO:0000256" key="5">
    <source>
        <dbReference type="PROSITE-ProRule" id="PRU10141"/>
    </source>
</evidence>
<dbReference type="InterPro" id="IPR000719">
    <property type="entry name" value="Prot_kinase_dom"/>
</dbReference>
<dbReference type="OrthoDB" id="1043025at2759"/>
<reference evidence="7 8" key="1">
    <citation type="submission" date="2006-10" db="EMBL/GenBank/DDBJ databases">
        <title>The Genome Sequence of Batrachochytrium dendrobatidis JEL423.</title>
        <authorList>
            <consortium name="The Broad Institute Genome Sequencing Platform"/>
            <person name="Birren B."/>
            <person name="Lander E."/>
            <person name="Galagan J."/>
            <person name="Cuomo C."/>
            <person name="Devon K."/>
            <person name="Jaffe D."/>
            <person name="Butler J."/>
            <person name="Alvarez P."/>
            <person name="Gnerre S."/>
            <person name="Grabherr M."/>
            <person name="Kleber M."/>
            <person name="Mauceli E."/>
            <person name="Brockman W."/>
            <person name="Young S."/>
            <person name="LaButti K."/>
            <person name="Sykes S."/>
            <person name="DeCaprio D."/>
            <person name="Crawford M."/>
            <person name="Koehrsen M."/>
            <person name="Engels R."/>
            <person name="Montgomery P."/>
            <person name="Pearson M."/>
            <person name="Howarth C."/>
            <person name="Larson L."/>
            <person name="White J."/>
            <person name="O'Leary S."/>
            <person name="Kodira C."/>
            <person name="Zeng Q."/>
            <person name="Yandava C."/>
            <person name="Alvarado L."/>
            <person name="Longcore J."/>
            <person name="James T."/>
        </authorList>
    </citation>
    <scope>NUCLEOTIDE SEQUENCE [LARGE SCALE GENOMIC DNA]</scope>
    <source>
        <strain evidence="7 8">JEL423</strain>
    </source>
</reference>
<reference evidence="7 8" key="2">
    <citation type="submission" date="2016-05" db="EMBL/GenBank/DDBJ databases">
        <title>Lineage-specific infection strategies underlie the spectrum of fungal disease in amphibians.</title>
        <authorList>
            <person name="Cuomo C.A."/>
            <person name="Farrer R.A."/>
            <person name="James T."/>
            <person name="Longcore J."/>
            <person name="Birren B."/>
        </authorList>
    </citation>
    <scope>NUCLEOTIDE SEQUENCE [LARGE SCALE GENOMIC DNA]</scope>
    <source>
        <strain evidence="7 8">JEL423</strain>
    </source>
</reference>
<evidence type="ECO:0000313" key="8">
    <source>
        <dbReference type="Proteomes" id="UP000077115"/>
    </source>
</evidence>
<dbReference type="SUPFAM" id="SSF56112">
    <property type="entry name" value="Protein kinase-like (PK-like)"/>
    <property type="match status" value="1"/>
</dbReference>
<accession>A0A177X0R7</accession>
<dbReference type="PROSITE" id="PS00107">
    <property type="entry name" value="PROTEIN_KINASE_ATP"/>
    <property type="match status" value="1"/>
</dbReference>
<evidence type="ECO:0000256" key="1">
    <source>
        <dbReference type="ARBA" id="ARBA00022679"/>
    </source>
</evidence>
<dbReference type="PANTHER" id="PTHR48016">
    <property type="entry name" value="MAP KINASE KINASE KINASE SSK2-RELATED-RELATED"/>
    <property type="match status" value="1"/>
</dbReference>
<proteinExistence type="predicted"/>
<keyword evidence="4 5" id="KW-0067">ATP-binding</keyword>